<dbReference type="PANTHER" id="PTHR30061">
    <property type="entry name" value="MALTOSE-BINDING PERIPLASMIC PROTEIN"/>
    <property type="match status" value="1"/>
</dbReference>
<dbReference type="SUPFAM" id="SSF53850">
    <property type="entry name" value="Periplasmic binding protein-like II"/>
    <property type="match status" value="1"/>
</dbReference>
<dbReference type="RefSeq" id="WP_289453260.1">
    <property type="nucleotide sequence ID" value="NZ_JAUCGQ010000001.1"/>
</dbReference>
<keyword evidence="7" id="KW-1185">Reference proteome</keyword>
<proteinExistence type="inferred from homology"/>
<dbReference type="Pfam" id="PF13416">
    <property type="entry name" value="SBP_bac_8"/>
    <property type="match status" value="1"/>
</dbReference>
<keyword evidence="2" id="KW-0813">Transport</keyword>
<name>A0ABT7SDY3_9CELL</name>
<dbReference type="Gene3D" id="3.40.190.10">
    <property type="entry name" value="Periplasmic binding protein-like II"/>
    <property type="match status" value="2"/>
</dbReference>
<protein>
    <submittedName>
        <fullName evidence="6">Maltose ABC transporter substrate-binding protein</fullName>
    </submittedName>
</protein>
<sequence length="416" mass="43976">MRRSILTVLAVGATTFALAACSSGSSGSGETATSAPTSAAPKLTGSLTVWVDETRIDVFKQLGAEYQQKTGVTLNVVQKPSGDIRADFVKQEPTGQGPDIIVTAHDAIGNLVTNGTIQPVQLGDKTKDFSQVSISAFTYDGQVWGVPYAIENIALVRNNKLATSTPDTLDKLIEQGKSLKTKYSLVIQQGANGDPYHLYPLQTSFGAPVFKQNSDGSYSDEIGMSGDAGHKFAAYLQKLGKDKVLDTAIDSQKATDAFTKGQTPYIITGPWNVDAFKKANVDFSVLPVPSAGGQDAQPFSGVQGAFISAKTQNAIVANDFVTNFLASEPVQTELYTAGQRMPALTAAADKVTDPITKGFSDAAGNSPMPSIPAMDSVWQYWGTTEAQIISGQAKDPSAAWDTMIKNIQAAIDKSKG</sequence>
<organism evidence="6 7">
    <name type="scientific">Cellulomonas alba</name>
    <dbReference type="NCBI Taxonomy" id="3053467"/>
    <lineage>
        <taxon>Bacteria</taxon>
        <taxon>Bacillati</taxon>
        <taxon>Actinomycetota</taxon>
        <taxon>Actinomycetes</taxon>
        <taxon>Micrococcales</taxon>
        <taxon>Cellulomonadaceae</taxon>
        <taxon>Cellulomonas</taxon>
    </lineage>
</organism>
<accession>A0ABT7SDY3</accession>
<dbReference type="InterPro" id="IPR006060">
    <property type="entry name" value="Maltose/Cyclodextrin-bd"/>
</dbReference>
<evidence type="ECO:0000256" key="5">
    <source>
        <dbReference type="SAM" id="SignalP"/>
    </source>
</evidence>
<keyword evidence="4 5" id="KW-0732">Signal</keyword>
<evidence type="ECO:0000313" key="6">
    <source>
        <dbReference type="EMBL" id="MDM7853739.1"/>
    </source>
</evidence>
<evidence type="ECO:0000313" key="7">
    <source>
        <dbReference type="Proteomes" id="UP001529338"/>
    </source>
</evidence>
<comment type="caution">
    <text evidence="6">The sequence shown here is derived from an EMBL/GenBank/DDBJ whole genome shotgun (WGS) entry which is preliminary data.</text>
</comment>
<comment type="similarity">
    <text evidence="1">Belongs to the bacterial solute-binding protein 1 family.</text>
</comment>
<evidence type="ECO:0000256" key="2">
    <source>
        <dbReference type="ARBA" id="ARBA00022448"/>
    </source>
</evidence>
<feature type="signal peptide" evidence="5">
    <location>
        <begin position="1"/>
        <end position="19"/>
    </location>
</feature>
<dbReference type="CDD" id="cd13586">
    <property type="entry name" value="PBP2_Maltose_binding_like"/>
    <property type="match status" value="1"/>
</dbReference>
<gene>
    <name evidence="6" type="ORF">QRT04_02250</name>
</gene>
<dbReference type="EMBL" id="JAUCGQ010000001">
    <property type="protein sequence ID" value="MDM7853739.1"/>
    <property type="molecule type" value="Genomic_DNA"/>
</dbReference>
<dbReference type="PROSITE" id="PS51257">
    <property type="entry name" value="PROKAR_LIPOPROTEIN"/>
    <property type="match status" value="1"/>
</dbReference>
<keyword evidence="3" id="KW-0762">Sugar transport</keyword>
<reference evidence="6 7" key="1">
    <citation type="submission" date="2023-06" db="EMBL/GenBank/DDBJ databases">
        <title>Cellulomonas sp. MW4 Whole genome sequence.</title>
        <authorList>
            <person name="Park S."/>
        </authorList>
    </citation>
    <scope>NUCLEOTIDE SEQUENCE [LARGE SCALE GENOMIC DNA]</scope>
    <source>
        <strain evidence="6 7">MW4</strain>
    </source>
</reference>
<dbReference type="PANTHER" id="PTHR30061:SF50">
    <property type="entry name" value="MALTOSE_MALTODEXTRIN-BINDING PERIPLASMIC PROTEIN"/>
    <property type="match status" value="1"/>
</dbReference>
<evidence type="ECO:0000256" key="4">
    <source>
        <dbReference type="ARBA" id="ARBA00022729"/>
    </source>
</evidence>
<dbReference type="InterPro" id="IPR006059">
    <property type="entry name" value="SBP"/>
</dbReference>
<evidence type="ECO:0000256" key="1">
    <source>
        <dbReference type="ARBA" id="ARBA00008520"/>
    </source>
</evidence>
<dbReference type="Proteomes" id="UP001529338">
    <property type="component" value="Unassembled WGS sequence"/>
</dbReference>
<dbReference type="PRINTS" id="PR00181">
    <property type="entry name" value="MALTOSEBP"/>
</dbReference>
<feature type="chain" id="PRO_5046627202" evidence="5">
    <location>
        <begin position="20"/>
        <end position="416"/>
    </location>
</feature>
<evidence type="ECO:0000256" key="3">
    <source>
        <dbReference type="ARBA" id="ARBA00022597"/>
    </source>
</evidence>